<feature type="domain" description="Integral membrane bound transporter" evidence="9">
    <location>
        <begin position="363"/>
        <end position="484"/>
    </location>
</feature>
<comment type="subcellular location">
    <subcellularLocation>
        <location evidence="1">Cell membrane</location>
        <topology evidence="1">Multi-pass membrane protein</topology>
    </subcellularLocation>
</comment>
<dbReference type="PANTHER" id="PTHR30509:SF9">
    <property type="entry name" value="MULTIDRUG RESISTANCE PROTEIN MDTO"/>
    <property type="match status" value="1"/>
</dbReference>
<evidence type="ECO:0000256" key="2">
    <source>
        <dbReference type="ARBA" id="ARBA00022475"/>
    </source>
</evidence>
<evidence type="ECO:0000256" key="8">
    <source>
        <dbReference type="SAM" id="Phobius"/>
    </source>
</evidence>
<evidence type="ECO:0000259" key="9">
    <source>
        <dbReference type="Pfam" id="PF13515"/>
    </source>
</evidence>
<organism evidence="10 11">
    <name type="scientific">Actinocorallia libanotica</name>
    <dbReference type="NCBI Taxonomy" id="46162"/>
    <lineage>
        <taxon>Bacteria</taxon>
        <taxon>Bacillati</taxon>
        <taxon>Actinomycetota</taxon>
        <taxon>Actinomycetes</taxon>
        <taxon>Streptosporangiales</taxon>
        <taxon>Thermomonosporaceae</taxon>
        <taxon>Actinocorallia</taxon>
    </lineage>
</organism>
<evidence type="ECO:0000313" key="10">
    <source>
        <dbReference type="EMBL" id="GAA0951977.1"/>
    </source>
</evidence>
<sequence>MATGGLRADTRGWLSRTLSLSQDPLPWPEAIRAATGFAAVIAVAMALGRPDAGLLAAAGMVQGVMRPDVGPYRSRVLGLLVPQLAGAAGLVMGQLLHGHGWWTVAMITLVALFSGLISSVGKVLSGAALSLLFMNVLGAGLPPVGELWLPPLLQFAGGLFYILLALLSWRITDSGADPQREAVAAVYAGAADLLDASPHPGEARLALSRAMDTAQDALLRHQIRGEGNWDAETRWLVGMLNAITPLTEAISVLVRAGRPAPPGLAGTVRRIAEAVRTGRRDAEIPPFTGDPAFARPVGYILRRLPSTELGGPDWLGLPAPLRTRAAEATRLALTSGAAWRYGLRLALCMAVASVITEVPGVPHLLGIPQTHSFWVSLTVVVVLKPDFGSVFGRALLRAVGTIVAAVPTLLVLVVVPRGWAAVPLAAFFGGLIPLLKVKSYAMRTAAVTPLMLFLLDMVAPVPSGELVAARLVDTVLGSLIVLVFGYALWPESWRIRLGDRITAGFEAAADYLDEAFTGSQDARSRDRRALHRRLNAIQNGLQQMLSEPPPASRRATAWWPALIELDHLVDAITAAAVRVGGGAEGPPPERKVHAVSAELREMATAVHEDRRPRAGNLPDPSAEDVLGDVVTQTRSLRGSLPP</sequence>
<evidence type="ECO:0000256" key="3">
    <source>
        <dbReference type="ARBA" id="ARBA00022692"/>
    </source>
</evidence>
<feature type="transmembrane region" description="Helical" evidence="8">
    <location>
        <begin position="151"/>
        <end position="171"/>
    </location>
</feature>
<feature type="transmembrane region" description="Helical" evidence="8">
    <location>
        <begin position="420"/>
        <end position="437"/>
    </location>
</feature>
<proteinExistence type="inferred from homology"/>
<feature type="transmembrane region" description="Helical" evidence="8">
    <location>
        <begin position="76"/>
        <end position="95"/>
    </location>
</feature>
<evidence type="ECO:0000256" key="6">
    <source>
        <dbReference type="ARBA" id="ARBA00043993"/>
    </source>
</evidence>
<dbReference type="InterPro" id="IPR049453">
    <property type="entry name" value="Memb_transporter_dom"/>
</dbReference>
<accession>A0ABP4BPH3</accession>
<keyword evidence="5 8" id="KW-0472">Membrane</keyword>
<name>A0ABP4BPH3_9ACTN</name>
<dbReference type="EMBL" id="BAAAHH010000011">
    <property type="protein sequence ID" value="GAA0951977.1"/>
    <property type="molecule type" value="Genomic_DNA"/>
</dbReference>
<evidence type="ECO:0000256" key="7">
    <source>
        <dbReference type="SAM" id="MobiDB-lite"/>
    </source>
</evidence>
<evidence type="ECO:0000256" key="5">
    <source>
        <dbReference type="ARBA" id="ARBA00023136"/>
    </source>
</evidence>
<comment type="similarity">
    <text evidence="6">Belongs to the YccS/YhfK family.</text>
</comment>
<feature type="transmembrane region" description="Helical" evidence="8">
    <location>
        <begin position="341"/>
        <end position="358"/>
    </location>
</feature>
<reference evidence="11" key="1">
    <citation type="journal article" date="2019" name="Int. J. Syst. Evol. Microbiol.">
        <title>The Global Catalogue of Microorganisms (GCM) 10K type strain sequencing project: providing services to taxonomists for standard genome sequencing and annotation.</title>
        <authorList>
            <consortium name="The Broad Institute Genomics Platform"/>
            <consortium name="The Broad Institute Genome Sequencing Center for Infectious Disease"/>
            <person name="Wu L."/>
            <person name="Ma J."/>
        </authorList>
    </citation>
    <scope>NUCLEOTIDE SEQUENCE [LARGE SCALE GENOMIC DNA]</scope>
    <source>
        <strain evidence="11">JCM 10696</strain>
    </source>
</reference>
<feature type="transmembrane region" description="Helical" evidence="8">
    <location>
        <begin position="395"/>
        <end position="414"/>
    </location>
</feature>
<dbReference type="PANTHER" id="PTHR30509">
    <property type="entry name" value="P-HYDROXYBENZOIC ACID EFFLUX PUMP SUBUNIT-RELATED"/>
    <property type="match status" value="1"/>
</dbReference>
<keyword evidence="3 8" id="KW-0812">Transmembrane</keyword>
<dbReference type="Pfam" id="PF13515">
    <property type="entry name" value="FUSC_2"/>
    <property type="match status" value="1"/>
</dbReference>
<feature type="region of interest" description="Disordered" evidence="7">
    <location>
        <begin position="605"/>
        <end position="642"/>
    </location>
</feature>
<evidence type="ECO:0000256" key="4">
    <source>
        <dbReference type="ARBA" id="ARBA00022989"/>
    </source>
</evidence>
<dbReference type="RefSeq" id="WP_344241521.1">
    <property type="nucleotide sequence ID" value="NZ_BAAAHH010000011.1"/>
</dbReference>
<keyword evidence="4 8" id="KW-1133">Transmembrane helix</keyword>
<dbReference type="Proteomes" id="UP001500665">
    <property type="component" value="Unassembled WGS sequence"/>
</dbReference>
<comment type="caution">
    <text evidence="10">The sequence shown here is derived from an EMBL/GenBank/DDBJ whole genome shotgun (WGS) entry which is preliminary data.</text>
</comment>
<protein>
    <submittedName>
        <fullName evidence="10">FUSC family protein</fullName>
    </submittedName>
</protein>
<gene>
    <name evidence="10" type="ORF">GCM10009550_32230</name>
</gene>
<keyword evidence="2" id="KW-1003">Cell membrane</keyword>
<feature type="transmembrane region" description="Helical" evidence="8">
    <location>
        <begin position="467"/>
        <end position="489"/>
    </location>
</feature>
<keyword evidence="11" id="KW-1185">Reference proteome</keyword>
<evidence type="ECO:0000313" key="11">
    <source>
        <dbReference type="Proteomes" id="UP001500665"/>
    </source>
</evidence>
<evidence type="ECO:0000256" key="1">
    <source>
        <dbReference type="ARBA" id="ARBA00004651"/>
    </source>
</evidence>